<reference evidence="1 2" key="1">
    <citation type="journal article" date="2023" name="Hortic Res">
        <title>Pangenome of water caltrop reveals structural variations and asymmetric subgenome divergence after allopolyploidization.</title>
        <authorList>
            <person name="Zhang X."/>
            <person name="Chen Y."/>
            <person name="Wang L."/>
            <person name="Yuan Y."/>
            <person name="Fang M."/>
            <person name="Shi L."/>
            <person name="Lu R."/>
            <person name="Comes H.P."/>
            <person name="Ma Y."/>
            <person name="Chen Y."/>
            <person name="Huang G."/>
            <person name="Zhou Y."/>
            <person name="Zheng Z."/>
            <person name="Qiu Y."/>
        </authorList>
    </citation>
    <scope>NUCLEOTIDE SEQUENCE [LARGE SCALE GENOMIC DNA]</scope>
    <source>
        <tissue evidence="1">Roots</tissue>
    </source>
</reference>
<sequence>MWNDAVDDTTKEKLAPFTALTGDESYQSHDLEKFIPEKFIKTLKLTEHRYEAKDFEQGLQPSHSRHILPHRGRYHVEKILLKEAQGSSLRKWGATGLIAQRTRARGYEPGFKSLIGNHDRDSRPKAMELGCGCFVEME</sequence>
<comment type="caution">
    <text evidence="1">The sequence shown here is derived from an EMBL/GenBank/DDBJ whole genome shotgun (WGS) entry which is preliminary data.</text>
</comment>
<dbReference type="EMBL" id="JAXIOK010000015">
    <property type="protein sequence ID" value="KAK4754642.1"/>
    <property type="molecule type" value="Genomic_DNA"/>
</dbReference>
<accession>A0AAN7JWN4</accession>
<gene>
    <name evidence="1" type="ORF">SAY87_002746</name>
</gene>
<dbReference type="Proteomes" id="UP001345219">
    <property type="component" value="Chromosome 2"/>
</dbReference>
<proteinExistence type="predicted"/>
<evidence type="ECO:0000313" key="2">
    <source>
        <dbReference type="Proteomes" id="UP001345219"/>
    </source>
</evidence>
<dbReference type="AlphaFoldDB" id="A0AAN7JWN4"/>
<keyword evidence="2" id="KW-1185">Reference proteome</keyword>
<evidence type="ECO:0000313" key="1">
    <source>
        <dbReference type="EMBL" id="KAK4754642.1"/>
    </source>
</evidence>
<organism evidence="1 2">
    <name type="scientific">Trapa incisa</name>
    <dbReference type="NCBI Taxonomy" id="236973"/>
    <lineage>
        <taxon>Eukaryota</taxon>
        <taxon>Viridiplantae</taxon>
        <taxon>Streptophyta</taxon>
        <taxon>Embryophyta</taxon>
        <taxon>Tracheophyta</taxon>
        <taxon>Spermatophyta</taxon>
        <taxon>Magnoliopsida</taxon>
        <taxon>eudicotyledons</taxon>
        <taxon>Gunneridae</taxon>
        <taxon>Pentapetalae</taxon>
        <taxon>rosids</taxon>
        <taxon>malvids</taxon>
        <taxon>Myrtales</taxon>
        <taxon>Lythraceae</taxon>
        <taxon>Trapa</taxon>
    </lineage>
</organism>
<name>A0AAN7JWN4_9MYRT</name>
<protein>
    <submittedName>
        <fullName evidence="1">Uncharacterized protein</fullName>
    </submittedName>
</protein>